<feature type="domain" description="ABC transmembrane type-1" evidence="10">
    <location>
        <begin position="92"/>
        <end position="405"/>
    </location>
</feature>
<dbReference type="Pfam" id="PF00528">
    <property type="entry name" value="BPD_transp_1"/>
    <property type="match status" value="1"/>
</dbReference>
<reference evidence="11 12" key="1">
    <citation type="submission" date="2018-11" db="EMBL/GenBank/DDBJ databases">
        <title>Tabrizicola sp. isolated from sediment of alpine lake.</title>
        <authorList>
            <person name="Liu Z."/>
        </authorList>
    </citation>
    <scope>NUCLEOTIDE SEQUENCE [LARGE SCALE GENOMIC DNA]</scope>
    <source>
        <strain evidence="11 12">DRYC-M-16</strain>
    </source>
</reference>
<comment type="similarity">
    <text evidence="2">Belongs to the binding-protein-dependent transport system permease family. HisMQ subfamily.</text>
</comment>
<evidence type="ECO:0000256" key="9">
    <source>
        <dbReference type="RuleBase" id="RU363032"/>
    </source>
</evidence>
<proteinExistence type="inferred from homology"/>
<evidence type="ECO:0000256" key="2">
    <source>
        <dbReference type="ARBA" id="ARBA00010072"/>
    </source>
</evidence>
<dbReference type="PROSITE" id="PS50928">
    <property type="entry name" value="ABC_TM1"/>
    <property type="match status" value="1"/>
</dbReference>
<comment type="caution">
    <text evidence="11">The sequence shown here is derived from an EMBL/GenBank/DDBJ whole genome shotgun (WGS) entry which is preliminary data.</text>
</comment>
<evidence type="ECO:0000256" key="1">
    <source>
        <dbReference type="ARBA" id="ARBA00004429"/>
    </source>
</evidence>
<feature type="transmembrane region" description="Helical" evidence="9">
    <location>
        <begin position="202"/>
        <end position="221"/>
    </location>
</feature>
<evidence type="ECO:0000256" key="5">
    <source>
        <dbReference type="ARBA" id="ARBA00022692"/>
    </source>
</evidence>
<dbReference type="Proteomes" id="UP000297741">
    <property type="component" value="Unassembled WGS sequence"/>
</dbReference>
<dbReference type="InterPro" id="IPR035906">
    <property type="entry name" value="MetI-like_sf"/>
</dbReference>
<evidence type="ECO:0000256" key="4">
    <source>
        <dbReference type="ARBA" id="ARBA00022475"/>
    </source>
</evidence>
<accession>A0ABY2KLS2</accession>
<feature type="transmembrane region" description="Helical" evidence="9">
    <location>
        <begin position="242"/>
        <end position="265"/>
    </location>
</feature>
<dbReference type="CDD" id="cd06261">
    <property type="entry name" value="TM_PBP2"/>
    <property type="match status" value="2"/>
</dbReference>
<dbReference type="NCBIfam" id="TIGR01726">
    <property type="entry name" value="HEQRo_perm_3TM"/>
    <property type="match status" value="1"/>
</dbReference>
<keyword evidence="4" id="KW-1003">Cell membrane</keyword>
<feature type="transmembrane region" description="Helical" evidence="9">
    <location>
        <begin position="26"/>
        <end position="44"/>
    </location>
</feature>
<keyword evidence="6" id="KW-0029">Amino-acid transport</keyword>
<evidence type="ECO:0000259" key="10">
    <source>
        <dbReference type="PROSITE" id="PS50928"/>
    </source>
</evidence>
<evidence type="ECO:0000313" key="12">
    <source>
        <dbReference type="Proteomes" id="UP000297741"/>
    </source>
</evidence>
<evidence type="ECO:0000313" key="11">
    <source>
        <dbReference type="EMBL" id="TGD41833.1"/>
    </source>
</evidence>
<gene>
    <name evidence="11" type="ORF">EEB11_16850</name>
</gene>
<keyword evidence="3 9" id="KW-0813">Transport</keyword>
<evidence type="ECO:0000256" key="8">
    <source>
        <dbReference type="ARBA" id="ARBA00023136"/>
    </source>
</evidence>
<dbReference type="EMBL" id="RPEM01000014">
    <property type="protein sequence ID" value="TGD41833.1"/>
    <property type="molecule type" value="Genomic_DNA"/>
</dbReference>
<feature type="transmembrane region" description="Helical" evidence="9">
    <location>
        <begin position="130"/>
        <end position="151"/>
    </location>
</feature>
<dbReference type="PANTHER" id="PTHR30614">
    <property type="entry name" value="MEMBRANE COMPONENT OF AMINO ACID ABC TRANSPORTER"/>
    <property type="match status" value="1"/>
</dbReference>
<keyword evidence="8 9" id="KW-0472">Membrane</keyword>
<keyword evidence="7 9" id="KW-1133">Transmembrane helix</keyword>
<keyword evidence="5 9" id="KW-0812">Transmembrane</keyword>
<dbReference type="InterPro" id="IPR010065">
    <property type="entry name" value="AA_ABC_transptr_permease_3TM"/>
</dbReference>
<feature type="transmembrane region" description="Helical" evidence="9">
    <location>
        <begin position="96"/>
        <end position="118"/>
    </location>
</feature>
<evidence type="ECO:0000256" key="6">
    <source>
        <dbReference type="ARBA" id="ARBA00022970"/>
    </source>
</evidence>
<protein>
    <submittedName>
        <fullName evidence="11">ABC transporter permease subunit</fullName>
    </submittedName>
</protein>
<feature type="transmembrane region" description="Helical" evidence="9">
    <location>
        <begin position="386"/>
        <end position="408"/>
    </location>
</feature>
<name>A0ABY2KLS2_9RHOB</name>
<feature type="transmembrane region" description="Helical" evidence="9">
    <location>
        <begin position="285"/>
        <end position="308"/>
    </location>
</feature>
<organism evidence="11 12">
    <name type="scientific">Pseudotabrizicola sediminis</name>
    <dbReference type="NCBI Taxonomy" id="2486418"/>
    <lineage>
        <taxon>Bacteria</taxon>
        <taxon>Pseudomonadati</taxon>
        <taxon>Pseudomonadota</taxon>
        <taxon>Alphaproteobacteria</taxon>
        <taxon>Rhodobacterales</taxon>
        <taxon>Paracoccaceae</taxon>
        <taxon>Pseudotabrizicola</taxon>
    </lineage>
</organism>
<dbReference type="InterPro" id="IPR043429">
    <property type="entry name" value="ArtM/GltK/GlnP/TcyL/YhdX-like"/>
</dbReference>
<dbReference type="PANTHER" id="PTHR30614:SF37">
    <property type="entry name" value="AMINO-ACID ABC TRANSPORTER PERMEASE PROTEIN YHDX-RELATED"/>
    <property type="match status" value="1"/>
</dbReference>
<dbReference type="Gene3D" id="1.10.3720.10">
    <property type="entry name" value="MetI-like"/>
    <property type="match status" value="2"/>
</dbReference>
<evidence type="ECO:0000256" key="3">
    <source>
        <dbReference type="ARBA" id="ARBA00022448"/>
    </source>
</evidence>
<dbReference type="RefSeq" id="WP_135433336.1">
    <property type="nucleotide sequence ID" value="NZ_RPEM01000014.1"/>
</dbReference>
<dbReference type="SUPFAM" id="SSF161098">
    <property type="entry name" value="MetI-like"/>
    <property type="match status" value="1"/>
</dbReference>
<comment type="subcellular location">
    <subcellularLocation>
        <location evidence="1">Cell inner membrane</location>
        <topology evidence="1">Multi-pass membrane protein</topology>
    </subcellularLocation>
    <subcellularLocation>
        <location evidence="9">Cell membrane</location>
        <topology evidence="9">Multi-pass membrane protein</topology>
    </subcellularLocation>
</comment>
<dbReference type="InterPro" id="IPR000515">
    <property type="entry name" value="MetI-like"/>
</dbReference>
<keyword evidence="12" id="KW-1185">Reference proteome</keyword>
<evidence type="ECO:0000256" key="7">
    <source>
        <dbReference type="ARBA" id="ARBA00022989"/>
    </source>
</evidence>
<sequence>MAVVTEEPKAGFRLGMLIYDTRYRSITIQIVVLMLVMLGVAWLIDNLLSNLAALGRGIDFGFLWNRAGYDINQTLVEYTNDSTHARATLVGLLNTLLIAFLGCIAATVVGVIAGVLRLSNNWVIARLMTVYVEIFRNIPLLLWILMIYTIFTEAFPAPNAFRGDTPAASMVMFDTVAFTNRYTAIPWPMFDRSLGWLPLGPLWLNLDLAAIVAALVGGFLLNRFILRRATRIQEATGDRPTTWWQCTLALFGPIFLVLLALGTHLDSPSLQGFNFTGGLQVSNSLVALWLALTLYTAAFIAEIVRAGINAISRGQSEAAFALGLRPGRTMNLIILPQALRVIIPPLISQYLNLTKNSSLAIAVGYMDLRGTLGGITLNQTGRGLEAMMLLMLIYLIVSLLISSAMNVYNNSVKLKER</sequence>